<protein>
    <submittedName>
        <fullName evidence="1">Uncharacterized protein</fullName>
    </submittedName>
</protein>
<organism evidence="1 2">
    <name type="scientific">Hymenobacter rubripertinctus</name>
    <dbReference type="NCBI Taxonomy" id="2029981"/>
    <lineage>
        <taxon>Bacteria</taxon>
        <taxon>Pseudomonadati</taxon>
        <taxon>Bacteroidota</taxon>
        <taxon>Cytophagia</taxon>
        <taxon>Cytophagales</taxon>
        <taxon>Hymenobacteraceae</taxon>
        <taxon>Hymenobacter</taxon>
    </lineage>
</organism>
<gene>
    <name evidence="1" type="ORF">D0T11_15720</name>
</gene>
<evidence type="ECO:0000313" key="2">
    <source>
        <dbReference type="Proteomes" id="UP000284250"/>
    </source>
</evidence>
<proteinExistence type="predicted"/>
<reference evidence="1 2" key="1">
    <citation type="submission" date="2019-01" db="EMBL/GenBank/DDBJ databases">
        <title>Hymenobacter humicola sp. nov., isolated from soils in Antarctica.</title>
        <authorList>
            <person name="Sedlacek I."/>
            <person name="Holochova P."/>
            <person name="Kralova S."/>
            <person name="Pantucek R."/>
            <person name="Stankova E."/>
            <person name="Vrbovska V."/>
            <person name="Kristofova L."/>
            <person name="Svec P."/>
            <person name="Busse H.-J."/>
        </authorList>
    </citation>
    <scope>NUCLEOTIDE SEQUENCE [LARGE SCALE GENOMIC DNA]</scope>
    <source>
        <strain evidence="1 2">CCM 8852</strain>
    </source>
</reference>
<comment type="caution">
    <text evidence="1">The sequence shown here is derived from an EMBL/GenBank/DDBJ whole genome shotgun (WGS) entry which is preliminary data.</text>
</comment>
<sequence>MTTPAECDAALALAQDRQRVLRQRELVTGYQRENKELSATEVSAEMASLAAEIDYLTPLIPTLPVSVIRTKREDTLRRLTDRRDELVSRQGSVGPVALLTRELEQGETTARLAEIDDFVAAVTARKAVL</sequence>
<dbReference type="AlphaFoldDB" id="A0A418QRS0"/>
<keyword evidence="2" id="KW-1185">Reference proteome</keyword>
<accession>A0A418QRS0</accession>
<dbReference type="EMBL" id="QYCN01000026">
    <property type="protein sequence ID" value="RIY07823.1"/>
    <property type="molecule type" value="Genomic_DNA"/>
</dbReference>
<name>A0A418QRS0_9BACT</name>
<evidence type="ECO:0000313" key="1">
    <source>
        <dbReference type="EMBL" id="RIY07823.1"/>
    </source>
</evidence>
<dbReference type="Proteomes" id="UP000284250">
    <property type="component" value="Unassembled WGS sequence"/>
</dbReference>